<dbReference type="PROSITE" id="PS50984">
    <property type="entry name" value="TRUD"/>
    <property type="match status" value="1"/>
</dbReference>
<dbReference type="PROSITE" id="PS01268">
    <property type="entry name" value="UPF0024"/>
    <property type="match status" value="1"/>
</dbReference>
<sequence length="400" mass="43617">MSGEKRYLTADLPGTGGTIKETAEDFVVEEIPLYLPCGEGEHLYALIEKRGVTTLDAIRRLSRALKISERDVGYAGMKDARGVTRQTVSLPRVKPEEVLALELPGLRVLSAARHRNKLKLGHLAGNRFRIRVRGVVPDALERAEAILAVLARRGVPNRFGEQRYGAQGNSHLIGRAMLAGDWRGAVDLLVGDPAKVAGEAWSAAIEAYRRGDLEESLRLLPGHCRTEREVLQRLVKRPDDFERAFHAVHPRLKKLYLSACQAALFDRVVEARLESLDMVQTGDLAWKHDNGASFLVTDAAAEAPRAARFEISPTGPLFGCRMTMPEGEPGALERSLLAGAGLDPAAFDLSGGLRMDGERRPLRVPLGDPRACADGDGLVLEFSLPKGSYATAVLREIVKG</sequence>
<dbReference type="AlphaFoldDB" id="A0A831UBI2"/>
<protein>
    <recommendedName>
        <fullName evidence="4">tRNA pseudouridine synthase D</fullName>
        <ecNumber evidence="4">5.4.99.27</ecNumber>
    </recommendedName>
    <alternativeName>
        <fullName evidence="4">tRNA pseudouridine(13) synthase</fullName>
    </alternativeName>
    <alternativeName>
        <fullName evidence="4">tRNA pseudouridylate synthase D</fullName>
    </alternativeName>
    <alternativeName>
        <fullName evidence="4">tRNA-uridine isomerase D</fullName>
    </alternativeName>
</protein>
<dbReference type="EC" id="5.4.99.27" evidence="4"/>
<gene>
    <name evidence="4 6" type="primary">truD</name>
    <name evidence="6" type="ORF">ENQ87_02355</name>
</gene>
<keyword evidence="3 4" id="KW-0413">Isomerase</keyword>
<dbReference type="GO" id="GO:0003723">
    <property type="term" value="F:RNA binding"/>
    <property type="evidence" value="ECO:0007669"/>
    <property type="project" value="InterPro"/>
</dbReference>
<dbReference type="PANTHER" id="PTHR47811">
    <property type="entry name" value="TRNA PSEUDOURIDINE SYNTHASE D"/>
    <property type="match status" value="1"/>
</dbReference>
<evidence type="ECO:0000256" key="3">
    <source>
        <dbReference type="ARBA" id="ARBA00023235"/>
    </source>
</evidence>
<dbReference type="InterPro" id="IPR020119">
    <property type="entry name" value="PsdUridine_synth_TruD_CS"/>
</dbReference>
<dbReference type="InterPro" id="IPR050170">
    <property type="entry name" value="TruD_pseudoU_synthase"/>
</dbReference>
<feature type="active site" description="Nucleophile" evidence="4">
    <location>
        <position position="79"/>
    </location>
</feature>
<evidence type="ECO:0000256" key="1">
    <source>
        <dbReference type="ARBA" id="ARBA00007953"/>
    </source>
</evidence>
<dbReference type="InterPro" id="IPR011760">
    <property type="entry name" value="PsdUridine_synth_TruD_insert"/>
</dbReference>
<evidence type="ECO:0000256" key="4">
    <source>
        <dbReference type="HAMAP-Rule" id="MF_01082"/>
    </source>
</evidence>
<dbReference type="SUPFAM" id="SSF55120">
    <property type="entry name" value="Pseudouridine synthase"/>
    <property type="match status" value="1"/>
</dbReference>
<comment type="catalytic activity">
    <reaction evidence="4">
        <text>uridine(13) in tRNA = pseudouridine(13) in tRNA</text>
        <dbReference type="Rhea" id="RHEA:42540"/>
        <dbReference type="Rhea" id="RHEA-COMP:10105"/>
        <dbReference type="Rhea" id="RHEA-COMP:10106"/>
        <dbReference type="ChEBI" id="CHEBI:65314"/>
        <dbReference type="ChEBI" id="CHEBI:65315"/>
        <dbReference type="EC" id="5.4.99.27"/>
    </reaction>
</comment>
<dbReference type="InterPro" id="IPR042214">
    <property type="entry name" value="TruD_catalytic"/>
</dbReference>
<dbReference type="InterPro" id="IPR001656">
    <property type="entry name" value="PsdUridine_synth_TruD"/>
</dbReference>
<dbReference type="InterPro" id="IPR020103">
    <property type="entry name" value="PsdUridine_synth_cat_dom_sf"/>
</dbReference>
<dbReference type="HAMAP" id="MF_01082">
    <property type="entry name" value="TruD"/>
    <property type="match status" value="1"/>
</dbReference>
<evidence type="ECO:0000259" key="5">
    <source>
        <dbReference type="PROSITE" id="PS50984"/>
    </source>
</evidence>
<dbReference type="EMBL" id="DSOV01000007">
    <property type="protein sequence ID" value="HEN41210.1"/>
    <property type="molecule type" value="Genomic_DNA"/>
</dbReference>
<evidence type="ECO:0000313" key="6">
    <source>
        <dbReference type="EMBL" id="HEN41210.1"/>
    </source>
</evidence>
<name>A0A831UBI2_GEOME</name>
<organism evidence="6">
    <name type="scientific">Geobacter metallireducens</name>
    <dbReference type="NCBI Taxonomy" id="28232"/>
    <lineage>
        <taxon>Bacteria</taxon>
        <taxon>Pseudomonadati</taxon>
        <taxon>Thermodesulfobacteriota</taxon>
        <taxon>Desulfuromonadia</taxon>
        <taxon>Geobacterales</taxon>
        <taxon>Geobacteraceae</taxon>
        <taxon>Geobacter</taxon>
    </lineage>
</organism>
<proteinExistence type="inferred from homology"/>
<feature type="domain" description="TRUD" evidence="5">
    <location>
        <begin position="154"/>
        <end position="364"/>
    </location>
</feature>
<comment type="function">
    <text evidence="4">Responsible for synthesis of pseudouridine from uracil-13 in transfer RNAs.</text>
</comment>
<dbReference type="Gene3D" id="3.30.70.3160">
    <property type="match status" value="1"/>
</dbReference>
<dbReference type="Pfam" id="PF01142">
    <property type="entry name" value="TruD"/>
    <property type="match status" value="1"/>
</dbReference>
<dbReference type="GO" id="GO:0160150">
    <property type="term" value="F:tRNA pseudouridine(13) synthase activity"/>
    <property type="evidence" value="ECO:0007669"/>
    <property type="project" value="UniProtKB-EC"/>
</dbReference>
<dbReference type="GO" id="GO:0031119">
    <property type="term" value="P:tRNA pseudouridine synthesis"/>
    <property type="evidence" value="ECO:0007669"/>
    <property type="project" value="UniProtKB-UniRule"/>
</dbReference>
<keyword evidence="2 4" id="KW-0819">tRNA processing</keyword>
<evidence type="ECO:0000256" key="2">
    <source>
        <dbReference type="ARBA" id="ARBA00022694"/>
    </source>
</evidence>
<reference evidence="6" key="1">
    <citation type="journal article" date="2020" name="mSystems">
        <title>Genome- and Community-Level Interaction Insights into Carbon Utilization and Element Cycling Functions of Hydrothermarchaeota in Hydrothermal Sediment.</title>
        <authorList>
            <person name="Zhou Z."/>
            <person name="Liu Y."/>
            <person name="Xu W."/>
            <person name="Pan J."/>
            <person name="Luo Z.H."/>
            <person name="Li M."/>
        </authorList>
    </citation>
    <scope>NUCLEOTIDE SEQUENCE [LARGE SCALE GENOMIC DNA]</scope>
    <source>
        <strain evidence="6">SpSt-349</strain>
    </source>
</reference>
<dbReference type="Gene3D" id="1.10.1510.30">
    <property type="match status" value="1"/>
</dbReference>
<comment type="similarity">
    <text evidence="1 4">Belongs to the pseudouridine synthase TruD family.</text>
</comment>
<dbReference type="GO" id="GO:0005829">
    <property type="term" value="C:cytosol"/>
    <property type="evidence" value="ECO:0007669"/>
    <property type="project" value="TreeGrafter"/>
</dbReference>
<accession>A0A831UBI2</accession>
<comment type="caution">
    <text evidence="6">The sequence shown here is derived from an EMBL/GenBank/DDBJ whole genome shotgun (WGS) entry which is preliminary data.</text>
</comment>
<dbReference type="NCBIfam" id="TIGR00094">
    <property type="entry name" value="tRNA_TruD_broad"/>
    <property type="match status" value="1"/>
</dbReference>
<dbReference type="PIRSF" id="PIRSF037016">
    <property type="entry name" value="Pseudouridin_synth_euk_prd"/>
    <property type="match status" value="1"/>
</dbReference>
<dbReference type="PANTHER" id="PTHR47811:SF1">
    <property type="entry name" value="TRNA PSEUDOURIDINE SYNTHASE D"/>
    <property type="match status" value="1"/>
</dbReference>
<dbReference type="Gene3D" id="3.30.2350.20">
    <property type="entry name" value="TruD, catalytic domain"/>
    <property type="match status" value="1"/>
</dbReference>